<dbReference type="GO" id="GO:0005886">
    <property type="term" value="C:plasma membrane"/>
    <property type="evidence" value="ECO:0007669"/>
    <property type="project" value="UniProtKB-SubCell"/>
</dbReference>
<evidence type="ECO:0000256" key="1">
    <source>
        <dbReference type="ARBA" id="ARBA00004429"/>
    </source>
</evidence>
<evidence type="ECO:0000256" key="4">
    <source>
        <dbReference type="ARBA" id="ARBA00022519"/>
    </source>
</evidence>
<keyword evidence="4" id="KW-0997">Cell inner membrane</keyword>
<keyword evidence="3" id="KW-1003">Cell membrane</keyword>
<evidence type="ECO:0000313" key="12">
    <source>
        <dbReference type="Proteomes" id="UP000557872"/>
    </source>
</evidence>
<evidence type="ECO:0000256" key="5">
    <source>
        <dbReference type="ARBA" id="ARBA00022692"/>
    </source>
</evidence>
<sequence length="164" mass="18211">MQSLNRILHAILTWFSIGVFTILIIDVVLGVGSRYLVGNQIRWTEELATFLLVWLVFCGAAIAYRDNAHLGINLLMTKLHPGAAKKLRIVALIIVLFFTLAVMVVGGIQLTMERLHFGQMMSTLGIQKAWLYLSVPFSGTFIALFNIEMLINTIQSKTEGSADA</sequence>
<evidence type="ECO:0000256" key="9">
    <source>
        <dbReference type="SAM" id="Phobius"/>
    </source>
</evidence>
<evidence type="ECO:0000313" key="11">
    <source>
        <dbReference type="EMBL" id="NWK55536.1"/>
    </source>
</evidence>
<accession>A0A851GDP1</accession>
<dbReference type="InterPro" id="IPR007387">
    <property type="entry name" value="TRAP_DctQ"/>
</dbReference>
<name>A0A851GDP1_9BACT</name>
<organism evidence="11 12">
    <name type="scientific">Oceaniferula marina</name>
    <dbReference type="NCBI Taxonomy" id="2748318"/>
    <lineage>
        <taxon>Bacteria</taxon>
        <taxon>Pseudomonadati</taxon>
        <taxon>Verrucomicrobiota</taxon>
        <taxon>Verrucomicrobiia</taxon>
        <taxon>Verrucomicrobiales</taxon>
        <taxon>Verrucomicrobiaceae</taxon>
        <taxon>Oceaniferula</taxon>
    </lineage>
</organism>
<dbReference type="Pfam" id="PF04290">
    <property type="entry name" value="DctQ"/>
    <property type="match status" value="1"/>
</dbReference>
<keyword evidence="12" id="KW-1185">Reference proteome</keyword>
<comment type="subcellular location">
    <subcellularLocation>
        <location evidence="1">Cell inner membrane</location>
        <topology evidence="1">Multi-pass membrane protein</topology>
    </subcellularLocation>
</comment>
<feature type="transmembrane region" description="Helical" evidence="9">
    <location>
        <begin position="87"/>
        <end position="109"/>
    </location>
</feature>
<keyword evidence="5 9" id="KW-0812">Transmembrane</keyword>
<dbReference type="Proteomes" id="UP000557872">
    <property type="component" value="Unassembled WGS sequence"/>
</dbReference>
<keyword evidence="7 9" id="KW-0472">Membrane</keyword>
<evidence type="ECO:0000256" key="2">
    <source>
        <dbReference type="ARBA" id="ARBA00022448"/>
    </source>
</evidence>
<dbReference type="AlphaFoldDB" id="A0A851GDP1"/>
<feature type="transmembrane region" description="Helical" evidence="9">
    <location>
        <begin position="129"/>
        <end position="147"/>
    </location>
</feature>
<feature type="transmembrane region" description="Helical" evidence="9">
    <location>
        <begin position="47"/>
        <end position="66"/>
    </location>
</feature>
<comment type="similarity">
    <text evidence="8">Belongs to the TRAP transporter small permease family.</text>
</comment>
<evidence type="ECO:0000256" key="3">
    <source>
        <dbReference type="ARBA" id="ARBA00022475"/>
    </source>
</evidence>
<keyword evidence="6 9" id="KW-1133">Transmembrane helix</keyword>
<evidence type="ECO:0000256" key="8">
    <source>
        <dbReference type="ARBA" id="ARBA00038436"/>
    </source>
</evidence>
<comment type="caution">
    <text evidence="11">The sequence shown here is derived from an EMBL/GenBank/DDBJ whole genome shotgun (WGS) entry which is preliminary data.</text>
</comment>
<proteinExistence type="inferred from homology"/>
<reference evidence="11 12" key="1">
    <citation type="submission" date="2020-07" db="EMBL/GenBank/DDBJ databases">
        <title>Roseicoccus Jingziensis gen. nov., sp. nov., isolated from coastal seawater.</title>
        <authorList>
            <person name="Feng X."/>
        </authorList>
    </citation>
    <scope>NUCLEOTIDE SEQUENCE [LARGE SCALE GENOMIC DNA]</scope>
    <source>
        <strain evidence="11 12">N1E253</strain>
    </source>
</reference>
<dbReference type="InterPro" id="IPR055348">
    <property type="entry name" value="DctQ"/>
</dbReference>
<feature type="domain" description="Tripartite ATP-independent periplasmic transporters DctQ component" evidence="10">
    <location>
        <begin position="27"/>
        <end position="155"/>
    </location>
</feature>
<dbReference type="RefSeq" id="WP_178932047.1">
    <property type="nucleotide sequence ID" value="NZ_JACBAZ010000002.1"/>
</dbReference>
<dbReference type="GO" id="GO:0015740">
    <property type="term" value="P:C4-dicarboxylate transport"/>
    <property type="evidence" value="ECO:0007669"/>
    <property type="project" value="TreeGrafter"/>
</dbReference>
<feature type="transmembrane region" description="Helical" evidence="9">
    <location>
        <begin position="12"/>
        <end position="35"/>
    </location>
</feature>
<dbReference type="GO" id="GO:0022857">
    <property type="term" value="F:transmembrane transporter activity"/>
    <property type="evidence" value="ECO:0007669"/>
    <property type="project" value="TreeGrafter"/>
</dbReference>
<protein>
    <submittedName>
        <fullName evidence="11">TRAP transporter small permease</fullName>
    </submittedName>
</protein>
<gene>
    <name evidence="11" type="ORF">HW115_07930</name>
</gene>
<evidence type="ECO:0000256" key="7">
    <source>
        <dbReference type="ARBA" id="ARBA00023136"/>
    </source>
</evidence>
<dbReference type="PANTHER" id="PTHR35011:SF5">
    <property type="entry name" value="SIALIC ACID TRAP TRANSPORTER SMALL PERMEASE PROTEIN SIAQ"/>
    <property type="match status" value="1"/>
</dbReference>
<dbReference type="PANTHER" id="PTHR35011">
    <property type="entry name" value="2,3-DIKETO-L-GULONATE TRAP TRANSPORTER SMALL PERMEASE PROTEIN YIAM"/>
    <property type="match status" value="1"/>
</dbReference>
<dbReference type="EMBL" id="JACBAZ010000002">
    <property type="protein sequence ID" value="NWK55536.1"/>
    <property type="molecule type" value="Genomic_DNA"/>
</dbReference>
<evidence type="ECO:0000259" key="10">
    <source>
        <dbReference type="Pfam" id="PF04290"/>
    </source>
</evidence>
<evidence type="ECO:0000256" key="6">
    <source>
        <dbReference type="ARBA" id="ARBA00022989"/>
    </source>
</evidence>
<keyword evidence="2" id="KW-0813">Transport</keyword>